<name>A0A6J5ML16_9CAUD</name>
<dbReference type="EMBL" id="LR796483">
    <property type="protein sequence ID" value="CAB4147228.1"/>
    <property type="molecule type" value="Genomic_DNA"/>
</dbReference>
<reference evidence="1" key="1">
    <citation type="submission" date="2020-04" db="EMBL/GenBank/DDBJ databases">
        <authorList>
            <person name="Chiriac C."/>
            <person name="Salcher M."/>
            <person name="Ghai R."/>
            <person name="Kavagutti S V."/>
        </authorList>
    </citation>
    <scope>NUCLEOTIDE SEQUENCE</scope>
</reference>
<organism evidence="1">
    <name type="scientific">uncultured Caudovirales phage</name>
    <dbReference type="NCBI Taxonomy" id="2100421"/>
    <lineage>
        <taxon>Viruses</taxon>
        <taxon>Duplodnaviria</taxon>
        <taxon>Heunggongvirae</taxon>
        <taxon>Uroviricota</taxon>
        <taxon>Caudoviricetes</taxon>
        <taxon>Peduoviridae</taxon>
        <taxon>Maltschvirus</taxon>
        <taxon>Maltschvirus maltsch</taxon>
    </lineage>
</organism>
<sequence>MATYLTRYTVTIVFCGCGAHLDATPGIESFTTDSGLNATAAELTELRL</sequence>
<proteinExistence type="predicted"/>
<protein>
    <submittedName>
        <fullName evidence="1">Uncharacterized protein</fullName>
    </submittedName>
</protein>
<accession>A0A6J5ML16</accession>
<evidence type="ECO:0000313" key="1">
    <source>
        <dbReference type="EMBL" id="CAB4147228.1"/>
    </source>
</evidence>
<gene>
    <name evidence="1" type="ORF">UFOVP431_20</name>
</gene>